<feature type="compositionally biased region" description="Polar residues" evidence="7">
    <location>
        <begin position="501"/>
        <end position="513"/>
    </location>
</feature>
<dbReference type="eggNOG" id="ENOG502RX7Y">
    <property type="taxonomic scope" value="Eukaryota"/>
</dbReference>
<dbReference type="HOGENOM" id="CLU_444965_0_0_1"/>
<feature type="compositionally biased region" description="Basic and acidic residues" evidence="7">
    <location>
        <begin position="283"/>
        <end position="294"/>
    </location>
</feature>
<dbReference type="CDD" id="cd00067">
    <property type="entry name" value="GAL4"/>
    <property type="match status" value="1"/>
</dbReference>
<dbReference type="InterPro" id="IPR036864">
    <property type="entry name" value="Zn2-C6_fun-type_DNA-bd_sf"/>
</dbReference>
<reference evidence="9 10" key="1">
    <citation type="journal article" date="2012" name="Eukaryot. Cell">
        <title>Draft genome sequence of Wickerhamomyces ciferrii NRRL Y-1031 F-60-10.</title>
        <authorList>
            <person name="Schneider J."/>
            <person name="Andrea H."/>
            <person name="Blom J."/>
            <person name="Jaenicke S."/>
            <person name="Ruckert C."/>
            <person name="Schorsch C."/>
            <person name="Szczepanowski R."/>
            <person name="Farwick M."/>
            <person name="Goesmann A."/>
            <person name="Puhler A."/>
            <person name="Schaffer S."/>
            <person name="Tauch A."/>
            <person name="Kohler T."/>
            <person name="Brinkrolf K."/>
        </authorList>
    </citation>
    <scope>NUCLEOTIDE SEQUENCE [LARGE SCALE GENOMIC DNA]</scope>
    <source>
        <strain evidence="10">ATCC 14091 / BCRC 22168 / CBS 111 / JCM 3599 / NBRC 0793 / NRRL Y-1031 F-60-10</strain>
    </source>
</reference>
<feature type="region of interest" description="Disordered" evidence="7">
    <location>
        <begin position="481"/>
        <end position="537"/>
    </location>
</feature>
<keyword evidence="4" id="KW-0238">DNA-binding</keyword>
<dbReference type="GO" id="GO:0000981">
    <property type="term" value="F:DNA-binding transcription factor activity, RNA polymerase II-specific"/>
    <property type="evidence" value="ECO:0007669"/>
    <property type="project" value="InterPro"/>
</dbReference>
<dbReference type="SUPFAM" id="SSF57701">
    <property type="entry name" value="Zn2/Cys6 DNA-binding domain"/>
    <property type="match status" value="1"/>
</dbReference>
<feature type="compositionally biased region" description="Low complexity" evidence="7">
    <location>
        <begin position="1"/>
        <end position="11"/>
    </location>
</feature>
<feature type="region of interest" description="Disordered" evidence="7">
    <location>
        <begin position="1"/>
        <end position="25"/>
    </location>
</feature>
<evidence type="ECO:0000259" key="8">
    <source>
        <dbReference type="PROSITE" id="PS50048"/>
    </source>
</evidence>
<dbReference type="PANTHER" id="PTHR36206:SF16">
    <property type="entry name" value="TRANSCRIPTION FACTOR DOMAIN-CONTAINING PROTEIN-RELATED"/>
    <property type="match status" value="1"/>
</dbReference>
<dbReference type="InterPro" id="IPR001138">
    <property type="entry name" value="Zn2Cys6_DnaBD"/>
</dbReference>
<feature type="compositionally biased region" description="Low complexity" evidence="7">
    <location>
        <begin position="225"/>
        <end position="239"/>
    </location>
</feature>
<dbReference type="InterPro" id="IPR052360">
    <property type="entry name" value="Transcr_Regulatory_Proteins"/>
</dbReference>
<dbReference type="PANTHER" id="PTHR36206">
    <property type="entry name" value="ASPERCRYPTIN BIOSYNTHESIS CLUSTER-SPECIFIC TRANSCRIPTION REGULATOR ATNN-RELATED"/>
    <property type="match status" value="1"/>
</dbReference>
<organism evidence="9 10">
    <name type="scientific">Wickerhamomyces ciferrii (strain ATCC 14091 / BCRC 22168 / CBS 111 / JCM 3599 / NBRC 0793 / NRRL Y-1031 F-60-10)</name>
    <name type="common">Yeast</name>
    <name type="synonym">Pichia ciferrii</name>
    <dbReference type="NCBI Taxonomy" id="1206466"/>
    <lineage>
        <taxon>Eukaryota</taxon>
        <taxon>Fungi</taxon>
        <taxon>Dikarya</taxon>
        <taxon>Ascomycota</taxon>
        <taxon>Saccharomycotina</taxon>
        <taxon>Saccharomycetes</taxon>
        <taxon>Phaffomycetales</taxon>
        <taxon>Wickerhamomycetaceae</taxon>
        <taxon>Wickerhamomyces</taxon>
    </lineage>
</organism>
<evidence type="ECO:0000313" key="10">
    <source>
        <dbReference type="Proteomes" id="UP000009328"/>
    </source>
</evidence>
<sequence>MAAARTSSSRGGSHEGQGLNRVPLNAHRQQLQREIDRIAGLLNTREVHADAILRSTFNDQGGAPSNTPEHSPKMLNGYNDSNYVTTPGVIDNKNKSKTMKPLKMQLLELKSNDDPNALYQQPYKKFLSINDLLTSENDSTFPGSSPLGDKTLEFINQTTMTGNHTMFLNTVQSPLDPNKKTSSANSGSHNMNGTETSNFLPMSVLDTNKPSNLQSSPNRNQYHMNLPYNNNNNRPKQPNLFDNINGGPSSNDGKQNWVNPFGLPDPKNELALSSSPLPNFETRFPEPKPIHELFDSVPVDSHLREEEEDDDEEEDDVNDNDNTVSEHESEDNGDDDDDYVYHQPNITNNQDIMNPVNSNLQQISSTSSSKPLPITKSNLKTKTQTKPKTKPQPKPKTKPKTKPQAKPQPKPQPRPQVHDNEPKSSNIASDTIDSQLKLEDQLQRMSKSTQEDSEELPNFEISSNIKNALRKRKKISYNLERINSSDDSPKTSRLKRRAKRQNIQPKTSHLHSSSPRKYKRTSSSGSNRSYRRKKSIQPRSKSGCWTCRIRKKKCTEERPSCEQCIKLGLICDGYSEERPHFMMNQQSQRQRLDEIKHHTSQRKKIGVKKVRIDE</sequence>
<dbReference type="InParanoid" id="K0KJE5"/>
<proteinExistence type="predicted"/>
<feature type="region of interest" description="Disordered" evidence="7">
    <location>
        <begin position="174"/>
        <end position="467"/>
    </location>
</feature>
<evidence type="ECO:0000256" key="6">
    <source>
        <dbReference type="ARBA" id="ARBA00023242"/>
    </source>
</evidence>
<dbReference type="GO" id="GO:0016787">
    <property type="term" value="F:hydrolase activity"/>
    <property type="evidence" value="ECO:0007669"/>
    <property type="project" value="UniProtKB-KW"/>
</dbReference>
<feature type="region of interest" description="Disordered" evidence="7">
    <location>
        <begin position="56"/>
        <end position="80"/>
    </location>
</feature>
<feature type="compositionally biased region" description="Polar residues" evidence="7">
    <location>
        <begin position="174"/>
        <end position="223"/>
    </location>
</feature>
<feature type="domain" description="Zn(2)-C6 fungal-type" evidence="8">
    <location>
        <begin position="543"/>
        <end position="571"/>
    </location>
</feature>
<keyword evidence="5" id="KW-0804">Transcription</keyword>
<keyword evidence="10" id="KW-1185">Reference proteome</keyword>
<gene>
    <name evidence="9" type="ORF">BN7_1150</name>
</gene>
<dbReference type="EC" id="3.6.3.14" evidence="9"/>
<dbReference type="SMART" id="SM00066">
    <property type="entry name" value="GAL4"/>
    <property type="match status" value="1"/>
</dbReference>
<dbReference type="Gene3D" id="4.10.240.10">
    <property type="entry name" value="Zn(2)-C6 fungal-type DNA-binding domain"/>
    <property type="match status" value="1"/>
</dbReference>
<accession>K0KJE5</accession>
<dbReference type="GO" id="GO:0008270">
    <property type="term" value="F:zinc ion binding"/>
    <property type="evidence" value="ECO:0007669"/>
    <property type="project" value="InterPro"/>
</dbReference>
<keyword evidence="9" id="KW-0378">Hydrolase</keyword>
<keyword evidence="6" id="KW-0539">Nucleus</keyword>
<evidence type="ECO:0000256" key="1">
    <source>
        <dbReference type="ARBA" id="ARBA00022723"/>
    </source>
</evidence>
<feature type="compositionally biased region" description="Polar residues" evidence="7">
    <location>
        <begin position="344"/>
        <end position="356"/>
    </location>
</feature>
<feature type="compositionally biased region" description="Polar residues" evidence="7">
    <location>
        <begin position="240"/>
        <end position="258"/>
    </location>
</feature>
<dbReference type="PROSITE" id="PS00463">
    <property type="entry name" value="ZN2_CY6_FUNGAL_1"/>
    <property type="match status" value="1"/>
</dbReference>
<keyword evidence="2" id="KW-0862">Zinc</keyword>
<evidence type="ECO:0000256" key="2">
    <source>
        <dbReference type="ARBA" id="ARBA00022833"/>
    </source>
</evidence>
<evidence type="ECO:0000313" key="9">
    <source>
        <dbReference type="EMBL" id="CCH41609.1"/>
    </source>
</evidence>
<feature type="compositionally biased region" description="Basic residues" evidence="7">
    <location>
        <begin position="383"/>
        <end position="403"/>
    </location>
</feature>
<feature type="compositionally biased region" description="Low complexity" evidence="7">
    <location>
        <begin position="357"/>
        <end position="382"/>
    </location>
</feature>
<dbReference type="Proteomes" id="UP000009328">
    <property type="component" value="Unassembled WGS sequence"/>
</dbReference>
<dbReference type="Pfam" id="PF00172">
    <property type="entry name" value="Zn_clus"/>
    <property type="match status" value="1"/>
</dbReference>
<keyword evidence="3" id="KW-0805">Transcription regulation</keyword>
<feature type="compositionally biased region" description="Acidic residues" evidence="7">
    <location>
        <begin position="306"/>
        <end position="319"/>
    </location>
</feature>
<keyword evidence="1" id="KW-0479">Metal-binding</keyword>
<dbReference type="PROSITE" id="PS50048">
    <property type="entry name" value="ZN2_CY6_FUNGAL_2"/>
    <property type="match status" value="1"/>
</dbReference>
<evidence type="ECO:0000256" key="4">
    <source>
        <dbReference type="ARBA" id="ARBA00023125"/>
    </source>
</evidence>
<dbReference type="STRING" id="1206466.K0KJE5"/>
<feature type="compositionally biased region" description="Polar residues" evidence="7">
    <location>
        <begin position="56"/>
        <end position="69"/>
    </location>
</feature>
<comment type="caution">
    <text evidence="9">The sequence shown here is derived from an EMBL/GenBank/DDBJ whole genome shotgun (WGS) entry which is preliminary data.</text>
</comment>
<evidence type="ECO:0000256" key="3">
    <source>
        <dbReference type="ARBA" id="ARBA00023015"/>
    </source>
</evidence>
<evidence type="ECO:0000256" key="5">
    <source>
        <dbReference type="ARBA" id="ARBA00023163"/>
    </source>
</evidence>
<evidence type="ECO:0000256" key="7">
    <source>
        <dbReference type="SAM" id="MobiDB-lite"/>
    </source>
</evidence>
<dbReference type="EMBL" id="CAIF01000026">
    <property type="protein sequence ID" value="CCH41609.1"/>
    <property type="molecule type" value="Genomic_DNA"/>
</dbReference>
<feature type="compositionally biased region" description="Acidic residues" evidence="7">
    <location>
        <begin position="328"/>
        <end position="338"/>
    </location>
</feature>
<dbReference type="AlphaFoldDB" id="K0KJE5"/>
<feature type="compositionally biased region" description="Polar residues" evidence="7">
    <location>
        <begin position="423"/>
        <end position="434"/>
    </location>
</feature>
<dbReference type="GO" id="GO:0003677">
    <property type="term" value="F:DNA binding"/>
    <property type="evidence" value="ECO:0007669"/>
    <property type="project" value="UniProtKB-KW"/>
</dbReference>
<name>K0KJE5_WICCF</name>
<protein>
    <submittedName>
        <fullName evidence="9">ATP synthase subunit beta</fullName>
        <ecNumber evidence="9">3.6.3.14</ecNumber>
    </submittedName>
</protein>